<dbReference type="InterPro" id="IPR051531">
    <property type="entry name" value="N-acetyltransferase"/>
</dbReference>
<sequence>MIETIETKRLLLLPYTLQLINATIQGHEQLKKVSGYNVSPYWPGEDFLKILPWAALQMEGEPIMAAWSRLIVLKSEDIIIGEIGGKGEPIKTGIIEIGYSIVPPYQRKGYATEAITTFTRWLASLPYIKTVTAQCLSNNTPSRKVLEKASFYLREEKEGIKFWIYDERIK</sequence>
<keyword evidence="2" id="KW-0808">Transferase</keyword>
<dbReference type="RefSeq" id="WP_307233484.1">
    <property type="nucleotide sequence ID" value="NZ_JAUSTT010000051.1"/>
</dbReference>
<dbReference type="InterPro" id="IPR016181">
    <property type="entry name" value="Acyl_CoA_acyltransferase"/>
</dbReference>
<dbReference type="Proteomes" id="UP001223586">
    <property type="component" value="Unassembled WGS sequence"/>
</dbReference>
<dbReference type="Gene3D" id="3.40.630.30">
    <property type="match status" value="1"/>
</dbReference>
<comment type="caution">
    <text evidence="2">The sequence shown here is derived from an EMBL/GenBank/DDBJ whole genome shotgun (WGS) entry which is preliminary data.</text>
</comment>
<reference evidence="2 3" key="1">
    <citation type="submission" date="2023-07" db="EMBL/GenBank/DDBJ databases">
        <title>Genomic Encyclopedia of Type Strains, Phase IV (KMG-IV): sequencing the most valuable type-strain genomes for metagenomic binning, comparative biology and taxonomic classification.</title>
        <authorList>
            <person name="Goeker M."/>
        </authorList>
    </citation>
    <scope>NUCLEOTIDE SEQUENCE [LARGE SCALE GENOMIC DNA]</scope>
    <source>
        <strain evidence="2 3">DSM 23837</strain>
    </source>
</reference>
<organism evidence="2 3">
    <name type="scientific">Bacillus chungangensis</name>
    <dbReference type="NCBI Taxonomy" id="587633"/>
    <lineage>
        <taxon>Bacteria</taxon>
        <taxon>Bacillati</taxon>
        <taxon>Bacillota</taxon>
        <taxon>Bacilli</taxon>
        <taxon>Bacillales</taxon>
        <taxon>Bacillaceae</taxon>
        <taxon>Bacillus</taxon>
    </lineage>
</organism>
<dbReference type="PROSITE" id="PS51186">
    <property type="entry name" value="GNAT"/>
    <property type="match status" value="1"/>
</dbReference>
<gene>
    <name evidence="2" type="ORF">J2S08_004461</name>
</gene>
<feature type="domain" description="N-acetyltransferase" evidence="1">
    <location>
        <begin position="36"/>
        <end position="170"/>
    </location>
</feature>
<protein>
    <submittedName>
        <fullName evidence="2">Ribosomal-protein-alanine N-acetyltransferase</fullName>
        <ecNumber evidence="2">2.3.1.267</ecNumber>
    </submittedName>
</protein>
<keyword evidence="3" id="KW-1185">Reference proteome</keyword>
<keyword evidence="2" id="KW-0012">Acyltransferase</keyword>
<dbReference type="InterPro" id="IPR000182">
    <property type="entry name" value="GNAT_dom"/>
</dbReference>
<dbReference type="EMBL" id="JAUSTT010000051">
    <property type="protein sequence ID" value="MDQ0178553.1"/>
    <property type="molecule type" value="Genomic_DNA"/>
</dbReference>
<dbReference type="GO" id="GO:0008999">
    <property type="term" value="F:protein-N-terminal-alanine acetyltransferase activity"/>
    <property type="evidence" value="ECO:0007669"/>
    <property type="project" value="UniProtKB-EC"/>
</dbReference>
<proteinExistence type="predicted"/>
<dbReference type="Pfam" id="PF13302">
    <property type="entry name" value="Acetyltransf_3"/>
    <property type="match status" value="1"/>
</dbReference>
<evidence type="ECO:0000313" key="2">
    <source>
        <dbReference type="EMBL" id="MDQ0178553.1"/>
    </source>
</evidence>
<dbReference type="SUPFAM" id="SSF55729">
    <property type="entry name" value="Acyl-CoA N-acyltransferases (Nat)"/>
    <property type="match status" value="1"/>
</dbReference>
<dbReference type="EC" id="2.3.1.267" evidence="2"/>
<accession>A0ABT9WZ49</accession>
<evidence type="ECO:0000259" key="1">
    <source>
        <dbReference type="PROSITE" id="PS51186"/>
    </source>
</evidence>
<name>A0ABT9WZ49_9BACI</name>
<dbReference type="PANTHER" id="PTHR43792">
    <property type="entry name" value="GNAT FAMILY, PUTATIVE (AFU_ORTHOLOGUE AFUA_3G00765)-RELATED-RELATED"/>
    <property type="match status" value="1"/>
</dbReference>
<evidence type="ECO:0000313" key="3">
    <source>
        <dbReference type="Proteomes" id="UP001223586"/>
    </source>
</evidence>
<dbReference type="PANTHER" id="PTHR43792:SF13">
    <property type="entry name" value="ACETYLTRANSFERASE"/>
    <property type="match status" value="1"/>
</dbReference>